<dbReference type="VEuPathDB" id="VectorBase:HLOH_048881"/>
<dbReference type="AlphaFoldDB" id="A0A9J6FNF4"/>
<dbReference type="Proteomes" id="UP000821853">
    <property type="component" value="Chromosome 10"/>
</dbReference>
<comment type="caution">
    <text evidence="1">The sequence shown here is derived from an EMBL/GenBank/DDBJ whole genome shotgun (WGS) entry which is preliminary data.</text>
</comment>
<proteinExistence type="predicted"/>
<evidence type="ECO:0000313" key="1">
    <source>
        <dbReference type="EMBL" id="KAH9364706.1"/>
    </source>
</evidence>
<protein>
    <submittedName>
        <fullName evidence="1">Uncharacterized protein</fullName>
    </submittedName>
</protein>
<gene>
    <name evidence="1" type="ORF">HPB48_012920</name>
</gene>
<name>A0A9J6FNF4_HAELO</name>
<evidence type="ECO:0000313" key="2">
    <source>
        <dbReference type="Proteomes" id="UP000821853"/>
    </source>
</evidence>
<keyword evidence="2" id="KW-1185">Reference proteome</keyword>
<accession>A0A9J6FNF4</accession>
<organism evidence="1 2">
    <name type="scientific">Haemaphysalis longicornis</name>
    <name type="common">Bush tick</name>
    <dbReference type="NCBI Taxonomy" id="44386"/>
    <lineage>
        <taxon>Eukaryota</taxon>
        <taxon>Metazoa</taxon>
        <taxon>Ecdysozoa</taxon>
        <taxon>Arthropoda</taxon>
        <taxon>Chelicerata</taxon>
        <taxon>Arachnida</taxon>
        <taxon>Acari</taxon>
        <taxon>Parasitiformes</taxon>
        <taxon>Ixodida</taxon>
        <taxon>Ixodoidea</taxon>
        <taxon>Ixodidae</taxon>
        <taxon>Haemaphysalinae</taxon>
        <taxon>Haemaphysalis</taxon>
    </lineage>
</organism>
<dbReference type="EMBL" id="JABSTR010000002">
    <property type="protein sequence ID" value="KAH9364706.1"/>
    <property type="molecule type" value="Genomic_DNA"/>
</dbReference>
<reference evidence="1 2" key="1">
    <citation type="journal article" date="2020" name="Cell">
        <title>Large-Scale Comparative Analyses of Tick Genomes Elucidate Their Genetic Diversity and Vector Capacities.</title>
        <authorList>
            <consortium name="Tick Genome and Microbiome Consortium (TIGMIC)"/>
            <person name="Jia N."/>
            <person name="Wang J."/>
            <person name="Shi W."/>
            <person name="Du L."/>
            <person name="Sun Y."/>
            <person name="Zhan W."/>
            <person name="Jiang J.F."/>
            <person name="Wang Q."/>
            <person name="Zhang B."/>
            <person name="Ji P."/>
            <person name="Bell-Sakyi L."/>
            <person name="Cui X.M."/>
            <person name="Yuan T.T."/>
            <person name="Jiang B.G."/>
            <person name="Yang W.F."/>
            <person name="Lam T.T."/>
            <person name="Chang Q.C."/>
            <person name="Ding S.J."/>
            <person name="Wang X.J."/>
            <person name="Zhu J.G."/>
            <person name="Ruan X.D."/>
            <person name="Zhao L."/>
            <person name="Wei J.T."/>
            <person name="Ye R.Z."/>
            <person name="Que T.C."/>
            <person name="Du C.H."/>
            <person name="Zhou Y.H."/>
            <person name="Cheng J.X."/>
            <person name="Dai P.F."/>
            <person name="Guo W.B."/>
            <person name="Han X.H."/>
            <person name="Huang E.J."/>
            <person name="Li L.F."/>
            <person name="Wei W."/>
            <person name="Gao Y.C."/>
            <person name="Liu J.Z."/>
            <person name="Shao H.Z."/>
            <person name="Wang X."/>
            <person name="Wang C.C."/>
            <person name="Yang T.C."/>
            <person name="Huo Q.B."/>
            <person name="Li W."/>
            <person name="Chen H.Y."/>
            <person name="Chen S.E."/>
            <person name="Zhou L.G."/>
            <person name="Ni X.B."/>
            <person name="Tian J.H."/>
            <person name="Sheng Y."/>
            <person name="Liu T."/>
            <person name="Pan Y.S."/>
            <person name="Xia L.Y."/>
            <person name="Li J."/>
            <person name="Zhao F."/>
            <person name="Cao W.C."/>
        </authorList>
    </citation>
    <scope>NUCLEOTIDE SEQUENCE [LARGE SCALE GENOMIC DNA]</scope>
    <source>
        <strain evidence="1">HaeL-2018</strain>
    </source>
</reference>
<sequence length="142" mass="15785">MSSETDSRWQTVYHSRRRSQDLATIVIRPSGIPLAKIKPTELMQALAAAAYLTPSEITDSILQPRPQQNLIAVKTFQVISSTEAPSHSLLSPCLNESPCHNVRSSSHRFLSGCHSRRPSWNLSSRTTIPSHLHWGSHHQGLA</sequence>